<gene>
    <name evidence="1" type="ORF">OWV82_020549</name>
</gene>
<evidence type="ECO:0000313" key="2">
    <source>
        <dbReference type="Proteomes" id="UP001164539"/>
    </source>
</evidence>
<accession>A0ACC1X6L5</accession>
<comment type="caution">
    <text evidence="1">The sequence shown here is derived from an EMBL/GenBank/DDBJ whole genome shotgun (WGS) entry which is preliminary data.</text>
</comment>
<dbReference type="Proteomes" id="UP001164539">
    <property type="component" value="Chromosome 11"/>
</dbReference>
<sequence length="198" mass="21950">MGRATKTGSCEAVIEDSSSGRFPKRQRVSQPQAKVREETPEEEEERDEEVQDVEVGNEEAATADSCGKGARLHFRGEYLSQILCHIQLYNTPCIYLTLCIQFYLQNTSVCDNGHIICNSCSIEITNNCPSCQLPIGHGRSKAIEKVLESIQVTCENAKYGCKETVSFNKKHDHEEACLYALRSCSISGCGFVGSSRQL</sequence>
<organism evidence="1 2">
    <name type="scientific">Melia azedarach</name>
    <name type="common">Chinaberry tree</name>
    <dbReference type="NCBI Taxonomy" id="155640"/>
    <lineage>
        <taxon>Eukaryota</taxon>
        <taxon>Viridiplantae</taxon>
        <taxon>Streptophyta</taxon>
        <taxon>Embryophyta</taxon>
        <taxon>Tracheophyta</taxon>
        <taxon>Spermatophyta</taxon>
        <taxon>Magnoliopsida</taxon>
        <taxon>eudicotyledons</taxon>
        <taxon>Gunneridae</taxon>
        <taxon>Pentapetalae</taxon>
        <taxon>rosids</taxon>
        <taxon>malvids</taxon>
        <taxon>Sapindales</taxon>
        <taxon>Meliaceae</taxon>
        <taxon>Melia</taxon>
    </lineage>
</organism>
<reference evidence="1 2" key="1">
    <citation type="journal article" date="2023" name="Science">
        <title>Complex scaffold remodeling in plant triterpene biosynthesis.</title>
        <authorList>
            <person name="De La Pena R."/>
            <person name="Hodgson H."/>
            <person name="Liu J.C."/>
            <person name="Stephenson M.J."/>
            <person name="Martin A.C."/>
            <person name="Owen C."/>
            <person name="Harkess A."/>
            <person name="Leebens-Mack J."/>
            <person name="Jimenez L.E."/>
            <person name="Osbourn A."/>
            <person name="Sattely E.S."/>
        </authorList>
    </citation>
    <scope>NUCLEOTIDE SEQUENCE [LARGE SCALE GENOMIC DNA]</scope>
    <source>
        <strain evidence="2">cv. JPN11</strain>
        <tissue evidence="1">Leaf</tissue>
    </source>
</reference>
<dbReference type="EMBL" id="CM051404">
    <property type="protein sequence ID" value="KAJ4706967.1"/>
    <property type="molecule type" value="Genomic_DNA"/>
</dbReference>
<proteinExistence type="predicted"/>
<name>A0ACC1X6L5_MELAZ</name>
<evidence type="ECO:0000313" key="1">
    <source>
        <dbReference type="EMBL" id="KAJ4706967.1"/>
    </source>
</evidence>
<protein>
    <submittedName>
        <fullName evidence="1">E3 ubiquitin-protein ligase</fullName>
    </submittedName>
</protein>
<keyword evidence="2" id="KW-1185">Reference proteome</keyword>